<keyword evidence="3" id="KW-0012">Acyltransferase</keyword>
<dbReference type="RefSeq" id="WP_221603149.1">
    <property type="nucleotide sequence ID" value="NZ_JAIGNU010000002.1"/>
</dbReference>
<feature type="domain" description="Acyltransferase 3" evidence="2">
    <location>
        <begin position="8"/>
        <end position="276"/>
    </location>
</feature>
<feature type="transmembrane region" description="Helical" evidence="1">
    <location>
        <begin position="200"/>
        <end position="217"/>
    </location>
</feature>
<keyword evidence="4" id="KW-1185">Reference proteome</keyword>
<comment type="caution">
    <text evidence="3">The sequence shown here is derived from an EMBL/GenBank/DDBJ whole genome shotgun (WGS) entry which is preliminary data.</text>
</comment>
<evidence type="ECO:0000313" key="4">
    <source>
        <dbReference type="Proteomes" id="UP000782554"/>
    </source>
</evidence>
<evidence type="ECO:0000313" key="3">
    <source>
        <dbReference type="EMBL" id="MBX7501965.1"/>
    </source>
</evidence>
<feature type="transmembrane region" description="Helical" evidence="1">
    <location>
        <begin position="139"/>
        <end position="155"/>
    </location>
</feature>
<feature type="transmembrane region" description="Helical" evidence="1">
    <location>
        <begin position="223"/>
        <end position="242"/>
    </location>
</feature>
<dbReference type="Proteomes" id="UP000782554">
    <property type="component" value="Unassembled WGS sequence"/>
</dbReference>
<feature type="transmembrane region" description="Helical" evidence="1">
    <location>
        <begin position="74"/>
        <end position="92"/>
    </location>
</feature>
<keyword evidence="1" id="KW-1133">Transmembrane helix</keyword>
<dbReference type="InterPro" id="IPR002656">
    <property type="entry name" value="Acyl_transf_3_dom"/>
</dbReference>
<dbReference type="Pfam" id="PF01757">
    <property type="entry name" value="Acyl_transf_3"/>
    <property type="match status" value="1"/>
</dbReference>
<dbReference type="PANTHER" id="PTHR23028">
    <property type="entry name" value="ACETYLTRANSFERASE"/>
    <property type="match status" value="1"/>
</dbReference>
<feature type="transmembrane region" description="Helical" evidence="1">
    <location>
        <begin position="112"/>
        <end position="132"/>
    </location>
</feature>
<accession>A0ABS7JWD4</accession>
<organism evidence="3 4">
    <name type="scientific">Qipengyuania mesophila</name>
    <dbReference type="NCBI Taxonomy" id="2867246"/>
    <lineage>
        <taxon>Bacteria</taxon>
        <taxon>Pseudomonadati</taxon>
        <taxon>Pseudomonadota</taxon>
        <taxon>Alphaproteobacteria</taxon>
        <taxon>Sphingomonadales</taxon>
        <taxon>Erythrobacteraceae</taxon>
        <taxon>Qipengyuania</taxon>
    </lineage>
</organism>
<reference evidence="3 4" key="1">
    <citation type="submission" date="2021-08" db="EMBL/GenBank/DDBJ databases">
        <title>Comparative Genomics Analysis of the Genus Qipengyuania Reveals Extensive Genetic Diversity and Metabolic Versatility, Including the Description of Fifteen Novel Species.</title>
        <authorList>
            <person name="Liu Y."/>
        </authorList>
    </citation>
    <scope>NUCLEOTIDE SEQUENCE [LARGE SCALE GENOMIC DNA]</scope>
    <source>
        <strain evidence="3 4">YG27</strain>
    </source>
</reference>
<gene>
    <name evidence="3" type="ORF">K3181_10975</name>
</gene>
<dbReference type="EMBL" id="JAIGNU010000002">
    <property type="protein sequence ID" value="MBX7501965.1"/>
    <property type="molecule type" value="Genomic_DNA"/>
</dbReference>
<name>A0ABS7JWD4_9SPHN</name>
<keyword evidence="1" id="KW-0812">Transmembrane</keyword>
<evidence type="ECO:0000259" key="2">
    <source>
        <dbReference type="Pfam" id="PF01757"/>
    </source>
</evidence>
<sequence>MNQTDRFIALDGLRGIAAIAVMLFHVSRASMPGGYLAVDFFFCLSGFVMALAFGDRLAQGLSFRSFAKARFARLYPMMLVGGLLGILLHGGNPNILLLVPDIMSDGLFPTNPPFWSLLAEVLANAAFALVLAGLSTRRLVAVAAVSGALLAYAILSGPWPRELGSHWVGAGWAVPRTLYSFTMGMLLYRWHAQAAPVRRSAKLALAMPLVLLGASWFGGAEHALWDTLAILVVLPALVWVGTRYEMPFPRFWQRMGALSYPLYCIHVPLIALADDVPTRLAIAALLVPAALALDALYDRPVRSWLARRLARPRPSLAEAAAT</sequence>
<feature type="transmembrane region" description="Helical" evidence="1">
    <location>
        <begin position="33"/>
        <end position="53"/>
    </location>
</feature>
<protein>
    <submittedName>
        <fullName evidence="3">Acyltransferase</fullName>
    </submittedName>
</protein>
<feature type="transmembrane region" description="Helical" evidence="1">
    <location>
        <begin position="167"/>
        <end position="188"/>
    </location>
</feature>
<proteinExistence type="predicted"/>
<keyword evidence="3" id="KW-0808">Transferase</keyword>
<dbReference type="GO" id="GO:0016746">
    <property type="term" value="F:acyltransferase activity"/>
    <property type="evidence" value="ECO:0007669"/>
    <property type="project" value="UniProtKB-KW"/>
</dbReference>
<evidence type="ECO:0000256" key="1">
    <source>
        <dbReference type="SAM" id="Phobius"/>
    </source>
</evidence>
<keyword evidence="1" id="KW-0472">Membrane</keyword>
<dbReference type="InterPro" id="IPR050879">
    <property type="entry name" value="Acyltransferase_3"/>
</dbReference>
<dbReference type="PANTHER" id="PTHR23028:SF134">
    <property type="entry name" value="PUTATIVE (AFU_ORTHOLOGUE AFUA_4G08520)-RELATED"/>
    <property type="match status" value="1"/>
</dbReference>
<feature type="transmembrane region" description="Helical" evidence="1">
    <location>
        <begin position="7"/>
        <end position="27"/>
    </location>
</feature>